<accession>A0A370NV56</accession>
<protein>
    <recommendedName>
        <fullName evidence="1">HNH nuclease domain-containing protein</fullName>
    </recommendedName>
</protein>
<evidence type="ECO:0000313" key="3">
    <source>
        <dbReference type="Proteomes" id="UP000255165"/>
    </source>
</evidence>
<name>A0A370NV56_9BURK</name>
<dbReference type="Pfam" id="PF01844">
    <property type="entry name" value="HNH"/>
    <property type="match status" value="1"/>
</dbReference>
<dbReference type="Gene3D" id="1.10.30.50">
    <property type="match status" value="1"/>
</dbReference>
<dbReference type="InterPro" id="IPR002711">
    <property type="entry name" value="HNH"/>
</dbReference>
<dbReference type="SMART" id="SM00507">
    <property type="entry name" value="HNHc"/>
    <property type="match status" value="1"/>
</dbReference>
<dbReference type="GO" id="GO:0003676">
    <property type="term" value="F:nucleic acid binding"/>
    <property type="evidence" value="ECO:0007669"/>
    <property type="project" value="InterPro"/>
</dbReference>
<dbReference type="GO" id="GO:0004519">
    <property type="term" value="F:endonuclease activity"/>
    <property type="evidence" value="ECO:0007669"/>
    <property type="project" value="InterPro"/>
</dbReference>
<dbReference type="CDD" id="cd00085">
    <property type="entry name" value="HNHc"/>
    <property type="match status" value="1"/>
</dbReference>
<keyword evidence="3" id="KW-1185">Reference proteome</keyword>
<sequence length="262" mass="29503">MQAEVYEAGCGHGRHCTGSARGHAPDIACRPRRKADQGAWECAAGAVRARYNFAFRATRTNVSGQLQRKEHRPLLRQGEGFGPNRPISTISCLDEPGRTARGSPMCCEEARISAPYSLQKYFASVGNRNWVFGTTAVNKAGEGYWMELYSISDTLIRRHKKVRADYHPFDPAQEMCGEKLRQERMADRMSYRKQWAKLYVSQRGLCVVCQGELTDETGWDDHHIEPRILGGSDALGNRVLLHPDCHVQVHHYGKSAVKPVFE</sequence>
<dbReference type="EMBL" id="QKWJ01000017">
    <property type="protein sequence ID" value="RDK09398.1"/>
    <property type="molecule type" value="Genomic_DNA"/>
</dbReference>
<feature type="domain" description="HNH nuclease" evidence="1">
    <location>
        <begin position="195"/>
        <end position="247"/>
    </location>
</feature>
<evidence type="ECO:0000313" key="2">
    <source>
        <dbReference type="EMBL" id="RDK09398.1"/>
    </source>
</evidence>
<evidence type="ECO:0000259" key="1">
    <source>
        <dbReference type="SMART" id="SM00507"/>
    </source>
</evidence>
<comment type="caution">
    <text evidence="2">The sequence shown here is derived from an EMBL/GenBank/DDBJ whole genome shotgun (WGS) entry which is preliminary data.</text>
</comment>
<proteinExistence type="predicted"/>
<dbReference type="GO" id="GO:0008270">
    <property type="term" value="F:zinc ion binding"/>
    <property type="evidence" value="ECO:0007669"/>
    <property type="project" value="InterPro"/>
</dbReference>
<organism evidence="2 3">
    <name type="scientific">Cupriavidus lacunae</name>
    <dbReference type="NCBI Taxonomy" id="2666307"/>
    <lineage>
        <taxon>Bacteria</taxon>
        <taxon>Pseudomonadati</taxon>
        <taxon>Pseudomonadota</taxon>
        <taxon>Betaproteobacteria</taxon>
        <taxon>Burkholderiales</taxon>
        <taxon>Burkholderiaceae</taxon>
        <taxon>Cupriavidus</taxon>
    </lineage>
</organism>
<reference evidence="3" key="1">
    <citation type="submission" date="2018-06" db="EMBL/GenBank/DDBJ databases">
        <authorList>
            <person name="Feng T."/>
            <person name="Jeon C.O."/>
        </authorList>
    </citation>
    <scope>NUCLEOTIDE SEQUENCE [LARGE SCALE GENOMIC DNA]</scope>
    <source>
        <strain evidence="3">S23</strain>
    </source>
</reference>
<dbReference type="InterPro" id="IPR003615">
    <property type="entry name" value="HNH_nuc"/>
</dbReference>
<gene>
    <name evidence="2" type="ORF">DN412_15885</name>
</gene>
<dbReference type="AlphaFoldDB" id="A0A370NV56"/>
<dbReference type="Proteomes" id="UP000255165">
    <property type="component" value="Unassembled WGS sequence"/>
</dbReference>